<protein>
    <submittedName>
        <fullName evidence="6">TIM-barrel domain-containing protein</fullName>
    </submittedName>
</protein>
<evidence type="ECO:0000313" key="7">
    <source>
        <dbReference type="Proteomes" id="UP001375743"/>
    </source>
</evidence>
<evidence type="ECO:0000259" key="5">
    <source>
        <dbReference type="Pfam" id="PF21365"/>
    </source>
</evidence>
<keyword evidence="2" id="KW-0378">Hydrolase</keyword>
<dbReference type="Pfam" id="PF13802">
    <property type="entry name" value="Gal_mutarotas_2"/>
    <property type="match status" value="1"/>
</dbReference>
<dbReference type="Gene3D" id="2.60.40.1180">
    <property type="entry name" value="Golgi alpha-mannosidase II"/>
    <property type="match status" value="1"/>
</dbReference>
<dbReference type="Pfam" id="PF01055">
    <property type="entry name" value="Glyco_hydro_31_2nd"/>
    <property type="match status" value="1"/>
</dbReference>
<evidence type="ECO:0000259" key="3">
    <source>
        <dbReference type="Pfam" id="PF01055"/>
    </source>
</evidence>
<dbReference type="PANTHER" id="PTHR22762">
    <property type="entry name" value="ALPHA-GLUCOSIDASE"/>
    <property type="match status" value="1"/>
</dbReference>
<dbReference type="Gene3D" id="3.20.20.80">
    <property type="entry name" value="Glycosidases"/>
    <property type="match status" value="1"/>
</dbReference>
<comment type="similarity">
    <text evidence="1 2">Belongs to the glycosyl hydrolase 31 family.</text>
</comment>
<dbReference type="InterPro" id="IPR025887">
    <property type="entry name" value="Glyco_hydro_31_N_dom"/>
</dbReference>
<feature type="domain" description="Glycoside hydrolase family 31 TIM barrel" evidence="3">
    <location>
        <begin position="243"/>
        <end position="563"/>
    </location>
</feature>
<accession>A0ABU8XLC8</accession>
<dbReference type="EMBL" id="JBBLZC010000001">
    <property type="protein sequence ID" value="MEK0081983.1"/>
    <property type="molecule type" value="Genomic_DNA"/>
</dbReference>
<dbReference type="InterPro" id="IPR013780">
    <property type="entry name" value="Glyco_hydro_b"/>
</dbReference>
<reference evidence="6 7" key="1">
    <citation type="submission" date="2024-01" db="EMBL/GenBank/DDBJ databases">
        <title>Multi-omics insights into the function and evolution of sodium benzoate biodegradation pathways in Benzoatithermus flavus gen. nov., sp. nov. from hot spring.</title>
        <authorList>
            <person name="Hu C.-J."/>
            <person name="Li W.-J."/>
        </authorList>
    </citation>
    <scope>NUCLEOTIDE SEQUENCE [LARGE SCALE GENOMIC DNA]</scope>
    <source>
        <strain evidence="6 7">SYSU G07066</strain>
    </source>
</reference>
<organism evidence="6 7">
    <name type="scientific">Benzoatithermus flavus</name>
    <dbReference type="NCBI Taxonomy" id="3108223"/>
    <lineage>
        <taxon>Bacteria</taxon>
        <taxon>Pseudomonadati</taxon>
        <taxon>Pseudomonadota</taxon>
        <taxon>Alphaproteobacteria</taxon>
        <taxon>Geminicoccales</taxon>
        <taxon>Geminicoccaceae</taxon>
        <taxon>Benzoatithermus</taxon>
    </lineage>
</organism>
<evidence type="ECO:0000313" key="6">
    <source>
        <dbReference type="EMBL" id="MEK0081983.1"/>
    </source>
</evidence>
<dbReference type="PANTHER" id="PTHR22762:SF144">
    <property type="entry name" value="ALPHA-XYLOSIDASE"/>
    <property type="match status" value="1"/>
</dbReference>
<evidence type="ECO:0000256" key="2">
    <source>
        <dbReference type="RuleBase" id="RU361185"/>
    </source>
</evidence>
<dbReference type="InterPro" id="IPR017853">
    <property type="entry name" value="GH"/>
</dbReference>
<sequence length="685" mass="76352">MRLDLARLQELHLADLRSVGTAAAGVTERGPFRLEAHAPGIVRLTIGSRTLPDYGLVTASPEPCGVRLTPVPDGLLLAAGPLRATIVAEDFQVTLARNGTTLLGPPKDAHFRRRYRLPRFAATEKGFFLAIDLAEGEPVYGHGEKWSRLDHRGQWLVSWNEDALGVNAEASYKNCPFAWSPRGWGLFVNTPGRVSHGVGFAPLSHRSYALEVEDECLDLFLIAAADPAGILERFTWLTGRPGAVPRWSLGAWLSRAYYRDADEFLGAAAKVRELALPMDVITLDGRAWQDTRTRFAFQWDSRRYPEPRAVLGRAGELGFRVCCWEYPLVSVHNPAFAELAAKGFFLTDERTGDPWLHEWDPAPFGGVLTPLPTSGIIDFTRPEAWAWWRDRHATLFAAGVDVIKSDFGEQVPDSPYCRAWNGDRGPRLHNVYALLYNACVHEARERFLGQGLVFARAGWAGSQRYPVQWGGDPQADWGGLAASIRGMLSWSCSGNPWYATDIGGFYGGPPEPLLFVRWCQAAVFASHMRFHGLGEREPWLFGEEAQNLVRATLELRYSLIPYIERSLALTCATGVPLCRPMPLAFPEAREAHAFDTQYLFGPDLLVAPVLAPDGEVTVWLPDGVWWDWHELERHVGPKRLRLALPPDRFPLFVREGVEIPLAIPVQRTAEWGEGDIPLAAVRRFA</sequence>
<dbReference type="InterPro" id="IPR011013">
    <property type="entry name" value="Gal_mutarotase_sf_dom"/>
</dbReference>
<dbReference type="CDD" id="cd14752">
    <property type="entry name" value="GH31_N"/>
    <property type="match status" value="1"/>
</dbReference>
<dbReference type="InterPro" id="IPR048395">
    <property type="entry name" value="Glyco_hydro_31_C"/>
</dbReference>
<dbReference type="RefSeq" id="WP_418157822.1">
    <property type="nucleotide sequence ID" value="NZ_JBBLZC010000001.1"/>
</dbReference>
<dbReference type="SUPFAM" id="SSF51445">
    <property type="entry name" value="(Trans)glycosidases"/>
    <property type="match status" value="1"/>
</dbReference>
<keyword evidence="2" id="KW-0326">Glycosidase</keyword>
<name>A0ABU8XLC8_9PROT</name>
<feature type="domain" description="Glycoside hydrolase family 31 N-terminal" evidence="4">
    <location>
        <begin position="31"/>
        <end position="194"/>
    </location>
</feature>
<evidence type="ECO:0000256" key="1">
    <source>
        <dbReference type="ARBA" id="ARBA00007806"/>
    </source>
</evidence>
<evidence type="ECO:0000259" key="4">
    <source>
        <dbReference type="Pfam" id="PF13802"/>
    </source>
</evidence>
<comment type="caution">
    <text evidence="6">The sequence shown here is derived from an EMBL/GenBank/DDBJ whole genome shotgun (WGS) entry which is preliminary data.</text>
</comment>
<dbReference type="InterPro" id="IPR000322">
    <property type="entry name" value="Glyco_hydro_31_TIM"/>
</dbReference>
<dbReference type="Gene3D" id="2.60.40.1760">
    <property type="entry name" value="glycosyl hydrolase (family 31)"/>
    <property type="match status" value="1"/>
</dbReference>
<gene>
    <name evidence="6" type="ORF">U1T56_02375</name>
</gene>
<dbReference type="Proteomes" id="UP001375743">
    <property type="component" value="Unassembled WGS sequence"/>
</dbReference>
<feature type="domain" description="Glycosyl hydrolase family 31 C-terminal" evidence="5">
    <location>
        <begin position="574"/>
        <end position="656"/>
    </location>
</feature>
<dbReference type="SUPFAM" id="SSF74650">
    <property type="entry name" value="Galactose mutarotase-like"/>
    <property type="match status" value="1"/>
</dbReference>
<keyword evidence="7" id="KW-1185">Reference proteome</keyword>
<proteinExistence type="inferred from homology"/>
<dbReference type="Pfam" id="PF21365">
    <property type="entry name" value="Glyco_hydro_31_3rd"/>
    <property type="match status" value="1"/>
</dbReference>
<dbReference type="SUPFAM" id="SSF51011">
    <property type="entry name" value="Glycosyl hydrolase domain"/>
    <property type="match status" value="1"/>
</dbReference>